<organism evidence="2 3">
    <name type="scientific">Biomphalaria glabrata</name>
    <name type="common">Bloodfluke planorb</name>
    <name type="synonym">Freshwater snail</name>
    <dbReference type="NCBI Taxonomy" id="6526"/>
    <lineage>
        <taxon>Eukaryota</taxon>
        <taxon>Metazoa</taxon>
        <taxon>Spiralia</taxon>
        <taxon>Lophotrochozoa</taxon>
        <taxon>Mollusca</taxon>
        <taxon>Gastropoda</taxon>
        <taxon>Heterobranchia</taxon>
        <taxon>Euthyneura</taxon>
        <taxon>Panpulmonata</taxon>
        <taxon>Hygrophila</taxon>
        <taxon>Lymnaeoidea</taxon>
        <taxon>Planorbidae</taxon>
        <taxon>Biomphalaria</taxon>
    </lineage>
</organism>
<feature type="region of interest" description="Disordered" evidence="1">
    <location>
        <begin position="259"/>
        <end position="475"/>
    </location>
</feature>
<protein>
    <submittedName>
        <fullName evidence="3">Uncharacterized protein LOC129925753</fullName>
    </submittedName>
</protein>
<evidence type="ECO:0000313" key="3">
    <source>
        <dbReference type="RefSeq" id="XP_055882163.1"/>
    </source>
</evidence>
<dbReference type="RefSeq" id="XP_055882163.1">
    <property type="nucleotide sequence ID" value="XM_056026188.1"/>
</dbReference>
<reference evidence="3" key="1">
    <citation type="submission" date="2025-08" db="UniProtKB">
        <authorList>
            <consortium name="RefSeq"/>
        </authorList>
    </citation>
    <scope>IDENTIFICATION</scope>
</reference>
<dbReference type="InterPro" id="IPR001370">
    <property type="entry name" value="BIR_rpt"/>
</dbReference>
<feature type="compositionally biased region" description="Polar residues" evidence="1">
    <location>
        <begin position="259"/>
        <end position="310"/>
    </location>
</feature>
<proteinExistence type="predicted"/>
<dbReference type="PROSITE" id="PS50143">
    <property type="entry name" value="BIR_REPEAT_2"/>
    <property type="match status" value="1"/>
</dbReference>
<dbReference type="Pfam" id="PF00653">
    <property type="entry name" value="BIR"/>
    <property type="match status" value="1"/>
</dbReference>
<name>A0A9W3A4P9_BIOGL</name>
<accession>A0A9W3A4P9</accession>
<dbReference type="SMART" id="SM00238">
    <property type="entry name" value="BIR"/>
    <property type="match status" value="1"/>
</dbReference>
<feature type="compositionally biased region" description="Polar residues" evidence="1">
    <location>
        <begin position="317"/>
        <end position="475"/>
    </location>
</feature>
<dbReference type="Proteomes" id="UP001165740">
    <property type="component" value="Chromosome 4"/>
</dbReference>
<dbReference type="GeneID" id="129925753"/>
<dbReference type="Gene3D" id="1.10.1170.10">
    <property type="entry name" value="Inhibitor Of Apoptosis Protein (2mihbC-IAP-1), Chain A"/>
    <property type="match status" value="1"/>
</dbReference>
<keyword evidence="2" id="KW-1185">Reference proteome</keyword>
<evidence type="ECO:0000256" key="1">
    <source>
        <dbReference type="SAM" id="MobiDB-lite"/>
    </source>
</evidence>
<gene>
    <name evidence="3" type="primary">LOC129925753</name>
</gene>
<dbReference type="AlphaFoldDB" id="A0A9W3A4P9"/>
<dbReference type="OrthoDB" id="10580798at2759"/>
<evidence type="ECO:0000313" key="2">
    <source>
        <dbReference type="Proteomes" id="UP001165740"/>
    </source>
</evidence>
<sequence length="490" mass="56607">MTKECVHEMPLPAKLALWLTVYYITKDQQYYKMGYIEWINRPTTEKLSKAYFRASSLTLSPLTVLIYAIPAGPLDIRLSAAYYRSPVQRLASYRNWPLSHPLSAIVLAQDGLVHAVDTECDLDSDLVICPFCFFHFRIQLNGSSVFEAHRQVSPPCSFLASIREEGTYSDVFQSNSRAQENHARLARFERSQRNRTVIVRLQNSLSQIDRPIRQSQFSIWEMRSLSRDALQEYVRHLFQMTSIYFSNLVTRSAQQTSVMTRSTQHTSVMTRSRQHTSVMTRSAQHTSVMTRSAQHTSVMTRSRQHTSVMTRSRKHTSVMTRSRQLTSVMTRSRQHTSVMTRSRQHTSVMTRSAQHTSVMTRSAQHTSVMTRSAQHTSVMTRSRQHTSVMTRSRQLTSVMTRSRQHTSVMTRSRQHTSVMTRSRQHTSVMTRSTQHTSVMTRSTQHTSVMTRSTQHTSVMTRSRQHTSVMTRSRQHTSVMTRSIVYTPDEP</sequence>
<dbReference type="SUPFAM" id="SSF57924">
    <property type="entry name" value="Inhibitor of apoptosis (IAP) repeat"/>
    <property type="match status" value="1"/>
</dbReference>